<feature type="compositionally biased region" description="Basic and acidic residues" evidence="1">
    <location>
        <begin position="126"/>
        <end position="138"/>
    </location>
</feature>
<feature type="region of interest" description="Disordered" evidence="1">
    <location>
        <begin position="38"/>
        <end position="156"/>
    </location>
</feature>
<feature type="chain" id="PRO_5041439360" evidence="2">
    <location>
        <begin position="34"/>
        <end position="185"/>
    </location>
</feature>
<dbReference type="AlphaFoldDB" id="A0AA39XCW0"/>
<feature type="compositionally biased region" description="Low complexity" evidence="1">
    <location>
        <begin position="140"/>
        <end position="156"/>
    </location>
</feature>
<accession>A0AA39XCW0</accession>
<comment type="caution">
    <text evidence="3">The sequence shown here is derived from an EMBL/GenBank/DDBJ whole genome shotgun (WGS) entry which is preliminary data.</text>
</comment>
<feature type="compositionally biased region" description="Basic and acidic residues" evidence="1">
    <location>
        <begin position="48"/>
        <end position="57"/>
    </location>
</feature>
<reference evidence="3" key="1">
    <citation type="submission" date="2023-06" db="EMBL/GenBank/DDBJ databases">
        <title>Genome-scale phylogeny and comparative genomics of the fungal order Sordariales.</title>
        <authorList>
            <consortium name="Lawrence Berkeley National Laboratory"/>
            <person name="Hensen N."/>
            <person name="Bonometti L."/>
            <person name="Westerberg I."/>
            <person name="Brannstrom I.O."/>
            <person name="Guillou S."/>
            <person name="Cros-Aarteil S."/>
            <person name="Calhoun S."/>
            <person name="Haridas S."/>
            <person name="Kuo A."/>
            <person name="Mondo S."/>
            <person name="Pangilinan J."/>
            <person name="Riley R."/>
            <person name="Labutti K."/>
            <person name="Andreopoulos B."/>
            <person name="Lipzen A."/>
            <person name="Chen C."/>
            <person name="Yanf M."/>
            <person name="Daum C."/>
            <person name="Ng V."/>
            <person name="Clum A."/>
            <person name="Steindorff A."/>
            <person name="Ohm R."/>
            <person name="Martin F."/>
            <person name="Silar P."/>
            <person name="Natvig D."/>
            <person name="Lalanne C."/>
            <person name="Gautier V."/>
            <person name="Ament-Velasquez S.L."/>
            <person name="Kruys A."/>
            <person name="Hutchinson M.I."/>
            <person name="Powell A.J."/>
            <person name="Barry K."/>
            <person name="Miller A.N."/>
            <person name="Grigoriev I.V."/>
            <person name="Debuchy R."/>
            <person name="Gladieux P."/>
            <person name="Thoren M.H."/>
            <person name="Johannesson H."/>
        </authorList>
    </citation>
    <scope>NUCLEOTIDE SEQUENCE</scope>
    <source>
        <strain evidence="3">CBS 606.72</strain>
    </source>
</reference>
<keyword evidence="4" id="KW-1185">Reference proteome</keyword>
<feature type="compositionally biased region" description="Low complexity" evidence="1">
    <location>
        <begin position="63"/>
        <end position="81"/>
    </location>
</feature>
<dbReference type="Proteomes" id="UP001175000">
    <property type="component" value="Unassembled WGS sequence"/>
</dbReference>
<keyword evidence="2" id="KW-0732">Signal</keyword>
<name>A0AA39XCW0_9PEZI</name>
<dbReference type="EMBL" id="JAULSU010000001">
    <property type="protein sequence ID" value="KAK0631360.1"/>
    <property type="molecule type" value="Genomic_DNA"/>
</dbReference>
<protein>
    <submittedName>
        <fullName evidence="3">Uncharacterized protein</fullName>
    </submittedName>
</protein>
<organism evidence="3 4">
    <name type="scientific">Immersiella caudata</name>
    <dbReference type="NCBI Taxonomy" id="314043"/>
    <lineage>
        <taxon>Eukaryota</taxon>
        <taxon>Fungi</taxon>
        <taxon>Dikarya</taxon>
        <taxon>Ascomycota</taxon>
        <taxon>Pezizomycotina</taxon>
        <taxon>Sordariomycetes</taxon>
        <taxon>Sordariomycetidae</taxon>
        <taxon>Sordariales</taxon>
        <taxon>Lasiosphaeriaceae</taxon>
        <taxon>Immersiella</taxon>
    </lineage>
</organism>
<sequence>MEPTSESLKVQIRRSRFKMKFYLLLALSPLVLAQSLGPSPTQSVGCEPHGDHWDCEGPRSTLATITTGPTVSGTATTPAPTITQSHDHEHEHEHEHSSVHSDDDHHHSGSGSLKPSPTESTGCTPHGDHWHCDGKKADQTGATTTASTAAATTTPATAAAPGRMGVQEAVMAGAMGLAVVYNAIL</sequence>
<proteinExistence type="predicted"/>
<feature type="compositionally biased region" description="Basic and acidic residues" evidence="1">
    <location>
        <begin position="85"/>
        <end position="107"/>
    </location>
</feature>
<feature type="signal peptide" evidence="2">
    <location>
        <begin position="1"/>
        <end position="33"/>
    </location>
</feature>
<evidence type="ECO:0000313" key="3">
    <source>
        <dbReference type="EMBL" id="KAK0631360.1"/>
    </source>
</evidence>
<feature type="compositionally biased region" description="Polar residues" evidence="1">
    <location>
        <begin position="113"/>
        <end position="123"/>
    </location>
</feature>
<evidence type="ECO:0000256" key="2">
    <source>
        <dbReference type="SAM" id="SignalP"/>
    </source>
</evidence>
<evidence type="ECO:0000313" key="4">
    <source>
        <dbReference type="Proteomes" id="UP001175000"/>
    </source>
</evidence>
<evidence type="ECO:0000256" key="1">
    <source>
        <dbReference type="SAM" id="MobiDB-lite"/>
    </source>
</evidence>
<gene>
    <name evidence="3" type="ORF">B0T14DRAFT_501567</name>
</gene>